<dbReference type="PANTHER" id="PTHR13165">
    <property type="entry name" value="ARSENITE-RESISTANCE PROTEIN 2"/>
    <property type="match status" value="1"/>
</dbReference>
<feature type="domain" description="SERRATE/Ars2 N-terminal" evidence="8">
    <location>
        <begin position="64"/>
        <end position="173"/>
    </location>
</feature>
<dbReference type="AlphaFoldDB" id="A0A0D6M171"/>
<dbReference type="Pfam" id="PF12066">
    <property type="entry name" value="SERRATE_Ars2_N"/>
    <property type="match status" value="1"/>
</dbReference>
<dbReference type="GO" id="GO:0016604">
    <property type="term" value="C:nuclear body"/>
    <property type="evidence" value="ECO:0007669"/>
    <property type="project" value="TreeGrafter"/>
</dbReference>
<evidence type="ECO:0000256" key="3">
    <source>
        <dbReference type="ARBA" id="ARBA00017364"/>
    </source>
</evidence>
<feature type="compositionally biased region" description="Basic and acidic residues" evidence="6">
    <location>
        <begin position="610"/>
        <end position="633"/>
    </location>
</feature>
<dbReference type="Pfam" id="PF04959">
    <property type="entry name" value="ARS2"/>
    <property type="match status" value="1"/>
</dbReference>
<protein>
    <recommendedName>
        <fullName evidence="3">Serrate RNA effector molecule homolog</fullName>
    </recommendedName>
    <alternativeName>
        <fullName evidence="5">Arsenite-resistance protein 2 homolog</fullName>
    </alternativeName>
</protein>
<dbReference type="EMBL" id="KE124822">
    <property type="protein sequence ID" value="EPB78015.1"/>
    <property type="molecule type" value="Genomic_DNA"/>
</dbReference>
<evidence type="ECO:0000256" key="1">
    <source>
        <dbReference type="ARBA" id="ARBA00004123"/>
    </source>
</evidence>
<evidence type="ECO:0000313" key="9">
    <source>
        <dbReference type="EMBL" id="EPB78015.1"/>
    </source>
</evidence>
<feature type="domain" description="SERRATE/Ars2 C-terminal" evidence="7">
    <location>
        <begin position="497"/>
        <end position="627"/>
    </location>
</feature>
<proteinExistence type="inferred from homology"/>
<feature type="compositionally biased region" description="Basic and acidic residues" evidence="6">
    <location>
        <begin position="23"/>
        <end position="55"/>
    </location>
</feature>
<feature type="region of interest" description="Disordered" evidence="6">
    <location>
        <begin position="18"/>
        <end position="56"/>
    </location>
</feature>
<dbReference type="InterPro" id="IPR007042">
    <property type="entry name" value="SERRATE/Ars2_C"/>
</dbReference>
<evidence type="ECO:0000313" key="10">
    <source>
        <dbReference type="Proteomes" id="UP000054495"/>
    </source>
</evidence>
<evidence type="ECO:0000259" key="7">
    <source>
        <dbReference type="Pfam" id="PF04959"/>
    </source>
</evidence>
<sequence>MAVSISAFLGVTSVAMYDSEEDGDRRNRDKFSRERESRRDDDRSESDNGDAKNDDYSGPMLTFKKFLMTQDDDISDSAALAAYNEYKQEYKRRELQRFFDAHKTEEWFRHKYHPDESATVRDAHMAEIKKRLEIFNELKAKGCFDDVTLDLQHAREIIRLMDTLVVKLEGGSEEDVEALKNEKIEDDSLFDLGEKKSDEDNGADKDEARGSESEANEDGQQKRKKTLLHKTSSVFMRNVPATVKIADLEAICSRSPGFLRVALSEPHADRSFSRRAWATYKRDVNIKEICWTLNQTKLNDSTDLSVILNRDLTRRIRGISGVSCHQQVAQNDIKQAAKLVALMDKKIGLFCEDEPKEERDKDIFTGVDLVATSKNPLLKQVRPVLRECDEPSAEEEEMLELVAGLTNLGISRGAAATTTAPADEKVPFVRDESLLHALDLLILYLRMVHSIDFYGHIEYPNEDAMPNRCGMLHVRGVLPTQFGTAEDGTKLVSTKFNADFISGFNQRLDTSLMQVSYVTPDEMEKMGKKDGDKEVEAFIQANTVELSQDKWLCPLSGKKFKGPDFIRKHLTSKHEEKLKEVREEATFYNNYLADPARPQNVEVKPAPAPARDDDRRDDRYARDRGDRGDRGSDRGYAGADRGRRGYAGFGSGGPSRDRGPRFTPESARPLTSYRDLDAFPID</sequence>
<keyword evidence="10" id="KW-1185">Reference proteome</keyword>
<dbReference type="Proteomes" id="UP000054495">
    <property type="component" value="Unassembled WGS sequence"/>
</dbReference>
<evidence type="ECO:0000256" key="6">
    <source>
        <dbReference type="SAM" id="MobiDB-lite"/>
    </source>
</evidence>
<evidence type="ECO:0000256" key="5">
    <source>
        <dbReference type="ARBA" id="ARBA00030701"/>
    </source>
</evidence>
<evidence type="ECO:0000259" key="8">
    <source>
        <dbReference type="Pfam" id="PF12066"/>
    </source>
</evidence>
<dbReference type="GO" id="GO:0031053">
    <property type="term" value="P:primary miRNA processing"/>
    <property type="evidence" value="ECO:0007669"/>
    <property type="project" value="TreeGrafter"/>
</dbReference>
<comment type="subcellular location">
    <subcellularLocation>
        <location evidence="1">Nucleus</location>
    </subcellularLocation>
</comment>
<reference evidence="9 10" key="1">
    <citation type="submission" date="2013-05" db="EMBL/GenBank/DDBJ databases">
        <title>Draft genome of the parasitic nematode Anyclostoma ceylanicum.</title>
        <authorList>
            <person name="Mitreva M."/>
        </authorList>
    </citation>
    <scope>NUCLEOTIDE SEQUENCE [LARGE SCALE GENOMIC DNA]</scope>
</reference>
<accession>A0A0D6M171</accession>
<organism evidence="9 10">
    <name type="scientific">Ancylostoma ceylanicum</name>
    <dbReference type="NCBI Taxonomy" id="53326"/>
    <lineage>
        <taxon>Eukaryota</taxon>
        <taxon>Metazoa</taxon>
        <taxon>Ecdysozoa</taxon>
        <taxon>Nematoda</taxon>
        <taxon>Chromadorea</taxon>
        <taxon>Rhabditida</taxon>
        <taxon>Rhabditina</taxon>
        <taxon>Rhabditomorpha</taxon>
        <taxon>Strongyloidea</taxon>
        <taxon>Ancylostomatidae</taxon>
        <taxon>Ancylostomatinae</taxon>
        <taxon>Ancylostoma</taxon>
    </lineage>
</organism>
<evidence type="ECO:0000256" key="4">
    <source>
        <dbReference type="ARBA" id="ARBA00023242"/>
    </source>
</evidence>
<dbReference type="InterPro" id="IPR039727">
    <property type="entry name" value="SE/Ars2"/>
</dbReference>
<feature type="region of interest" description="Disordered" evidence="6">
    <location>
        <begin position="190"/>
        <end position="227"/>
    </location>
</feature>
<keyword evidence="4" id="KW-0539">Nucleus</keyword>
<feature type="region of interest" description="Disordered" evidence="6">
    <location>
        <begin position="590"/>
        <end position="682"/>
    </location>
</feature>
<comment type="similarity">
    <text evidence="2">Belongs to the ARS2 family.</text>
</comment>
<feature type="compositionally biased region" description="Basic and acidic residues" evidence="6">
    <location>
        <begin position="192"/>
        <end position="212"/>
    </location>
</feature>
<name>A0A0D6M171_9BILA</name>
<dbReference type="InterPro" id="IPR021933">
    <property type="entry name" value="SERRATE/Ars2_N"/>
</dbReference>
<evidence type="ECO:0000256" key="2">
    <source>
        <dbReference type="ARBA" id="ARBA00005407"/>
    </source>
</evidence>
<dbReference type="PANTHER" id="PTHR13165:SF0">
    <property type="entry name" value="SERRATE RNA EFFECTOR MOLECULE HOMOLOG"/>
    <property type="match status" value="1"/>
</dbReference>
<gene>
    <name evidence="9" type="ORF">ANCCEY_02864</name>
</gene>